<dbReference type="InterPro" id="IPR051318">
    <property type="entry name" value="Fe-S_L-Ser"/>
</dbReference>
<sequence>MKQSSIIDIISPVMVGPSSSHTAGAVRLGLLARNVYNAEPEKVTFKLYNSYALTGKGHGTDKGLLAGLLGLSVDDTRIKNIFNLDISKQFEYKFEYIEDFNRHPNAVDFIFEGVHNMKISGDSVGAGEVVIRKINDFTVKFTGKYNTLLIVYKDVPNMISRVTNSIHVNIASLHCDRYAKGEEASMCVCLDGDIDQKVIDFLGLIENIYMIRYIKKLDS</sequence>
<dbReference type="Gene3D" id="3.30.1330.90">
    <property type="entry name" value="D-3-phosphoglycerate dehydrogenase, domain 3"/>
    <property type="match status" value="1"/>
</dbReference>
<dbReference type="GO" id="GO:0051539">
    <property type="term" value="F:4 iron, 4 sulfur cluster binding"/>
    <property type="evidence" value="ECO:0007669"/>
    <property type="project" value="UniProtKB-KW"/>
</dbReference>
<dbReference type="PANTHER" id="PTHR30182:SF12">
    <property type="entry name" value="L-SERINE DEHYDRATASE, BETA CHAIN-RELATED"/>
    <property type="match status" value="1"/>
</dbReference>
<evidence type="ECO:0000256" key="4">
    <source>
        <dbReference type="ARBA" id="ARBA00022432"/>
    </source>
</evidence>
<dbReference type="EMBL" id="DVIU01000185">
    <property type="protein sequence ID" value="HIS36811.1"/>
    <property type="molecule type" value="Genomic_DNA"/>
</dbReference>
<dbReference type="InterPro" id="IPR005131">
    <property type="entry name" value="Ser_deHydtase_bsu"/>
</dbReference>
<keyword evidence="9" id="KW-0456">Lyase</keyword>
<dbReference type="PANTHER" id="PTHR30182">
    <property type="entry name" value="L-SERINE DEHYDRATASE"/>
    <property type="match status" value="1"/>
</dbReference>
<evidence type="ECO:0000256" key="9">
    <source>
        <dbReference type="ARBA" id="ARBA00023239"/>
    </source>
</evidence>
<name>A0A9D1EZY6_9BACT</name>
<evidence type="ECO:0000256" key="3">
    <source>
        <dbReference type="ARBA" id="ARBA00012093"/>
    </source>
</evidence>
<keyword evidence="5" id="KW-0004">4Fe-4S</keyword>
<dbReference type="GO" id="GO:0006094">
    <property type="term" value="P:gluconeogenesis"/>
    <property type="evidence" value="ECO:0007669"/>
    <property type="project" value="UniProtKB-KW"/>
</dbReference>
<dbReference type="Gene3D" id="3.30.70.260">
    <property type="match status" value="1"/>
</dbReference>
<comment type="cofactor">
    <cofactor evidence="1">
        <name>[4Fe-4S] cluster</name>
        <dbReference type="ChEBI" id="CHEBI:49883"/>
    </cofactor>
</comment>
<dbReference type="GO" id="GO:0003941">
    <property type="term" value="F:L-serine ammonia-lyase activity"/>
    <property type="evidence" value="ECO:0007669"/>
    <property type="project" value="UniProtKB-EC"/>
</dbReference>
<feature type="domain" description="Serine dehydratase beta chain" evidence="11">
    <location>
        <begin position="5"/>
        <end position="81"/>
    </location>
</feature>
<keyword evidence="6" id="KW-0479">Metal-binding</keyword>
<dbReference type="PIRSF" id="PIRSF036692">
    <property type="entry name" value="SDH_B"/>
    <property type="match status" value="1"/>
</dbReference>
<dbReference type="EC" id="4.3.1.17" evidence="3"/>
<organism evidence="12 13">
    <name type="scientific">Candidatus Scatousia excrementigallinarum</name>
    <dbReference type="NCBI Taxonomy" id="2840935"/>
    <lineage>
        <taxon>Bacteria</taxon>
        <taxon>Candidatus Scatousia</taxon>
    </lineage>
</organism>
<evidence type="ECO:0000259" key="11">
    <source>
        <dbReference type="Pfam" id="PF03315"/>
    </source>
</evidence>
<keyword evidence="4" id="KW-0312">Gluconeogenesis</keyword>
<comment type="caution">
    <text evidence="12">The sequence shown here is derived from an EMBL/GenBank/DDBJ whole genome shotgun (WGS) entry which is preliminary data.</text>
</comment>
<evidence type="ECO:0000256" key="1">
    <source>
        <dbReference type="ARBA" id="ARBA00001966"/>
    </source>
</evidence>
<accession>A0A9D1EZY6</accession>
<dbReference type="InterPro" id="IPR045865">
    <property type="entry name" value="ACT-like_dom_sf"/>
</dbReference>
<dbReference type="Proteomes" id="UP000823928">
    <property type="component" value="Unassembled WGS sequence"/>
</dbReference>
<evidence type="ECO:0000256" key="2">
    <source>
        <dbReference type="ARBA" id="ARBA00008636"/>
    </source>
</evidence>
<dbReference type="Pfam" id="PF03315">
    <property type="entry name" value="SDH_beta"/>
    <property type="match status" value="1"/>
</dbReference>
<dbReference type="GO" id="GO:0046872">
    <property type="term" value="F:metal ion binding"/>
    <property type="evidence" value="ECO:0007669"/>
    <property type="project" value="UniProtKB-KW"/>
</dbReference>
<evidence type="ECO:0000256" key="5">
    <source>
        <dbReference type="ARBA" id="ARBA00022485"/>
    </source>
</evidence>
<dbReference type="SUPFAM" id="SSF55021">
    <property type="entry name" value="ACT-like"/>
    <property type="match status" value="1"/>
</dbReference>
<evidence type="ECO:0000256" key="7">
    <source>
        <dbReference type="ARBA" id="ARBA00023004"/>
    </source>
</evidence>
<keyword evidence="7" id="KW-0408">Iron</keyword>
<gene>
    <name evidence="12" type="ORF">IAC10_09320</name>
</gene>
<evidence type="ECO:0000313" key="12">
    <source>
        <dbReference type="EMBL" id="HIS36811.1"/>
    </source>
</evidence>
<reference evidence="12" key="2">
    <citation type="journal article" date="2021" name="PeerJ">
        <title>Extensive microbial diversity within the chicken gut microbiome revealed by metagenomics and culture.</title>
        <authorList>
            <person name="Gilroy R."/>
            <person name="Ravi A."/>
            <person name="Getino M."/>
            <person name="Pursley I."/>
            <person name="Horton D.L."/>
            <person name="Alikhan N.F."/>
            <person name="Baker D."/>
            <person name="Gharbi K."/>
            <person name="Hall N."/>
            <person name="Watson M."/>
            <person name="Adriaenssens E.M."/>
            <person name="Foster-Nyarko E."/>
            <person name="Jarju S."/>
            <person name="Secka A."/>
            <person name="Antonio M."/>
            <person name="Oren A."/>
            <person name="Chaudhuri R.R."/>
            <person name="La Ragione R."/>
            <person name="Hildebrand F."/>
            <person name="Pallen M.J."/>
        </authorList>
    </citation>
    <scope>NUCLEOTIDE SEQUENCE</scope>
    <source>
        <strain evidence="12">6276</strain>
    </source>
</reference>
<comment type="similarity">
    <text evidence="2">Belongs to the iron-sulfur dependent L-serine dehydratase family.</text>
</comment>
<reference evidence="12" key="1">
    <citation type="submission" date="2020-10" db="EMBL/GenBank/DDBJ databases">
        <authorList>
            <person name="Gilroy R."/>
        </authorList>
    </citation>
    <scope>NUCLEOTIDE SEQUENCE</scope>
    <source>
        <strain evidence="12">6276</strain>
    </source>
</reference>
<dbReference type="InterPro" id="IPR004643">
    <property type="entry name" value="Fe-S_L-Ser_bsu"/>
</dbReference>
<dbReference type="CDD" id="cd04903">
    <property type="entry name" value="ACT_LSD"/>
    <property type="match status" value="1"/>
</dbReference>
<comment type="catalytic activity">
    <reaction evidence="10">
        <text>L-serine = pyruvate + NH4(+)</text>
        <dbReference type="Rhea" id="RHEA:19169"/>
        <dbReference type="ChEBI" id="CHEBI:15361"/>
        <dbReference type="ChEBI" id="CHEBI:28938"/>
        <dbReference type="ChEBI" id="CHEBI:33384"/>
        <dbReference type="EC" id="4.3.1.17"/>
    </reaction>
</comment>
<evidence type="ECO:0000256" key="10">
    <source>
        <dbReference type="ARBA" id="ARBA00049406"/>
    </source>
</evidence>
<evidence type="ECO:0000256" key="8">
    <source>
        <dbReference type="ARBA" id="ARBA00023014"/>
    </source>
</evidence>
<proteinExistence type="inferred from homology"/>
<evidence type="ECO:0000256" key="6">
    <source>
        <dbReference type="ARBA" id="ARBA00022723"/>
    </source>
</evidence>
<keyword evidence="8" id="KW-0411">Iron-sulfur</keyword>
<dbReference type="InterPro" id="IPR029009">
    <property type="entry name" value="ASB_dom_sf"/>
</dbReference>
<dbReference type="SUPFAM" id="SSF143548">
    <property type="entry name" value="Serine metabolism enzymes domain"/>
    <property type="match status" value="1"/>
</dbReference>
<dbReference type="AlphaFoldDB" id="A0A9D1EZY6"/>
<protein>
    <recommendedName>
        <fullName evidence="3">L-serine ammonia-lyase</fullName>
        <ecNumber evidence="3">4.3.1.17</ecNumber>
    </recommendedName>
</protein>
<evidence type="ECO:0000313" key="13">
    <source>
        <dbReference type="Proteomes" id="UP000823928"/>
    </source>
</evidence>